<dbReference type="RefSeq" id="WP_119954584.1">
    <property type="nucleotide sequence ID" value="NZ_QYUR01000002.1"/>
</dbReference>
<gene>
    <name evidence="2" type="ORF">D3879_12700</name>
</gene>
<feature type="signal peptide" evidence="1">
    <location>
        <begin position="1"/>
        <end position="18"/>
    </location>
</feature>
<evidence type="ECO:0000256" key="1">
    <source>
        <dbReference type="SAM" id="SignalP"/>
    </source>
</evidence>
<dbReference type="Proteomes" id="UP000284021">
    <property type="component" value="Unassembled WGS sequence"/>
</dbReference>
<dbReference type="AlphaFoldDB" id="A0A418XNG8"/>
<proteinExistence type="predicted"/>
<evidence type="ECO:0000313" key="2">
    <source>
        <dbReference type="EMBL" id="RJG14032.1"/>
    </source>
</evidence>
<sequence length="106" mass="11465">MQKIRCAVFALLPLSALAATFPIEVEKQLNGAEVSASSQAIDFNMAGIQLNNYGKAAAECQVVFRNGPESPRTRKADLEPGQSALLTSSFKSKVIRLRIKVTCNPK</sequence>
<organism evidence="2 3">
    <name type="scientific">Pseudomonas cavernicola</name>
    <dbReference type="NCBI Taxonomy" id="2320866"/>
    <lineage>
        <taxon>Bacteria</taxon>
        <taxon>Pseudomonadati</taxon>
        <taxon>Pseudomonadota</taxon>
        <taxon>Gammaproteobacteria</taxon>
        <taxon>Pseudomonadales</taxon>
        <taxon>Pseudomonadaceae</taxon>
        <taxon>Pseudomonas</taxon>
    </lineage>
</organism>
<keyword evidence="2" id="KW-0418">Kinase</keyword>
<feature type="chain" id="PRO_5019072679" evidence="1">
    <location>
        <begin position="19"/>
        <end position="106"/>
    </location>
</feature>
<accession>A0A418XNG8</accession>
<evidence type="ECO:0000313" key="3">
    <source>
        <dbReference type="Proteomes" id="UP000284021"/>
    </source>
</evidence>
<comment type="caution">
    <text evidence="2">The sequence shown here is derived from an EMBL/GenBank/DDBJ whole genome shotgun (WGS) entry which is preliminary data.</text>
</comment>
<keyword evidence="1" id="KW-0732">Signal</keyword>
<dbReference type="GO" id="GO:0016301">
    <property type="term" value="F:kinase activity"/>
    <property type="evidence" value="ECO:0007669"/>
    <property type="project" value="UniProtKB-KW"/>
</dbReference>
<dbReference type="EMBL" id="QYUR01000002">
    <property type="protein sequence ID" value="RJG14032.1"/>
    <property type="molecule type" value="Genomic_DNA"/>
</dbReference>
<keyword evidence="3" id="KW-1185">Reference proteome</keyword>
<dbReference type="OrthoDB" id="6920230at2"/>
<name>A0A418XNG8_9PSED</name>
<reference evidence="2 3" key="1">
    <citation type="submission" date="2018-09" db="EMBL/GenBank/DDBJ databases">
        <authorList>
            <person name="Zhu H."/>
        </authorList>
    </citation>
    <scope>NUCLEOTIDE SEQUENCE [LARGE SCALE GENOMIC DNA]</scope>
    <source>
        <strain evidence="2 3">K1S02-6</strain>
    </source>
</reference>
<protein>
    <submittedName>
        <fullName evidence="2">3-phosphoglycerate kinase</fullName>
    </submittedName>
</protein>
<keyword evidence="2" id="KW-0808">Transferase</keyword>